<dbReference type="Proteomes" id="UP000319817">
    <property type="component" value="Chromosome"/>
</dbReference>
<dbReference type="InterPro" id="IPR009056">
    <property type="entry name" value="Cyt_c-like_dom"/>
</dbReference>
<dbReference type="Gene3D" id="1.25.10.10">
    <property type="entry name" value="Leucine-rich Repeat Variant"/>
    <property type="match status" value="1"/>
</dbReference>
<dbReference type="InterPro" id="IPR017850">
    <property type="entry name" value="Alkaline_phosphatase_core_sf"/>
</dbReference>
<evidence type="ECO:0000256" key="4">
    <source>
        <dbReference type="PROSITE-ProRule" id="PRU00433"/>
    </source>
</evidence>
<dbReference type="InterPro" id="IPR013428">
    <property type="entry name" value="Membrane-bound_put_N"/>
</dbReference>
<dbReference type="GO" id="GO:0020037">
    <property type="term" value="F:heme binding"/>
    <property type="evidence" value="ECO:0007669"/>
    <property type="project" value="InterPro"/>
</dbReference>
<feature type="chain" id="PRO_5022008128" evidence="5">
    <location>
        <begin position="33"/>
        <end position="1514"/>
    </location>
</feature>
<keyword evidence="3 4" id="KW-0408">Iron</keyword>
<evidence type="ECO:0000256" key="3">
    <source>
        <dbReference type="ARBA" id="ARBA00023004"/>
    </source>
</evidence>
<dbReference type="Pfam" id="PF00884">
    <property type="entry name" value="Sulfatase"/>
    <property type="match status" value="1"/>
</dbReference>
<proteinExistence type="predicted"/>
<evidence type="ECO:0000313" key="8">
    <source>
        <dbReference type="Proteomes" id="UP000319817"/>
    </source>
</evidence>
<dbReference type="EC" id="3.1.6.1" evidence="7"/>
<dbReference type="GO" id="GO:0004065">
    <property type="term" value="F:arylsulfatase activity"/>
    <property type="evidence" value="ECO:0007669"/>
    <property type="project" value="UniProtKB-EC"/>
</dbReference>
<gene>
    <name evidence="7" type="primary">atsA_84</name>
    <name evidence="7" type="ORF">K239x_53940</name>
</gene>
<dbReference type="InterPro" id="IPR011041">
    <property type="entry name" value="Quinoprot_gluc/sorb_DH_b-prop"/>
</dbReference>
<dbReference type="OrthoDB" id="9770043at2"/>
<evidence type="ECO:0000256" key="5">
    <source>
        <dbReference type="SAM" id="SignalP"/>
    </source>
</evidence>
<dbReference type="Gene3D" id="3.40.720.10">
    <property type="entry name" value="Alkaline Phosphatase, subunit A"/>
    <property type="match status" value="1"/>
</dbReference>
<name>A0A517P1X0_9BACT</name>
<protein>
    <submittedName>
        <fullName evidence="7">Arylsulfatase</fullName>
        <ecNumber evidence="7">3.1.6.1</ecNumber>
    </submittedName>
</protein>
<organism evidence="7 8">
    <name type="scientific">Stieleria marina</name>
    <dbReference type="NCBI Taxonomy" id="1930275"/>
    <lineage>
        <taxon>Bacteria</taxon>
        <taxon>Pseudomonadati</taxon>
        <taxon>Planctomycetota</taxon>
        <taxon>Planctomycetia</taxon>
        <taxon>Pirellulales</taxon>
        <taxon>Pirellulaceae</taxon>
        <taxon>Stieleria</taxon>
    </lineage>
</organism>
<dbReference type="SUPFAM" id="SSF48371">
    <property type="entry name" value="ARM repeat"/>
    <property type="match status" value="1"/>
</dbReference>
<dbReference type="EMBL" id="CP036526">
    <property type="protein sequence ID" value="QDT13376.1"/>
    <property type="molecule type" value="Genomic_DNA"/>
</dbReference>
<evidence type="ECO:0000259" key="6">
    <source>
        <dbReference type="PROSITE" id="PS51007"/>
    </source>
</evidence>
<dbReference type="Pfam" id="PF23500">
    <property type="entry name" value="DUF7133"/>
    <property type="match status" value="1"/>
</dbReference>
<dbReference type="InterPro" id="IPR036909">
    <property type="entry name" value="Cyt_c-like_dom_sf"/>
</dbReference>
<keyword evidence="2 4" id="KW-0479">Metal-binding</keyword>
<dbReference type="InterPro" id="IPR000917">
    <property type="entry name" value="Sulfatase_N"/>
</dbReference>
<dbReference type="GO" id="GO:0009055">
    <property type="term" value="F:electron transfer activity"/>
    <property type="evidence" value="ECO:0007669"/>
    <property type="project" value="InterPro"/>
</dbReference>
<keyword evidence="5" id="KW-0732">Signal</keyword>
<dbReference type="Pfam" id="PF13646">
    <property type="entry name" value="HEAT_2"/>
    <property type="match status" value="1"/>
</dbReference>
<evidence type="ECO:0000256" key="1">
    <source>
        <dbReference type="ARBA" id="ARBA00022617"/>
    </source>
</evidence>
<dbReference type="SUPFAM" id="SSF46626">
    <property type="entry name" value="Cytochrome c"/>
    <property type="match status" value="1"/>
</dbReference>
<evidence type="ECO:0000313" key="7">
    <source>
        <dbReference type="EMBL" id="QDT13376.1"/>
    </source>
</evidence>
<sequence length="1514" mass="167701" precursor="true">MHRLFGLATRPLMGLALLAGLVVGKAPNQVFADTAKPRPNVVLIMTDNHGAWTLGCYGNNEIRTPHIDALATQGTLFTQAFASNPVCSPTRATCLTGLMPSQHGVHSFLSGGRLQTGPDARCTLDTLTSLPEILRDEGYACGLVGKWHLGGNAKPQEGFDDYWITMPHGGTSTFYGAKVIQDGQQRTEPKYLTDFWTDHAVEFISEQAKSDDPFFLFLAYNGPYALSRLLLREGQNRHAAYYRDKPMTTFPNQPTHPWQFSNRDYINNPISNRRVATEVSGVDDGVGTVMQTLQDAGIDDNTIIIFVADQGWVGGHGGFYGMGDHTRPLTARDGMMRIPLIFRHPGKITANQRSSQMIANYDLMPTLLGHLGLSEKVPAAPQSPGIDLSHLLRGSKAQVPRAIYYEYENLRCVRTENMKYVHRHPNGPHELYNLKNDAEEFNNLIQDANYEHTRFRMQQQLQGFFDRHSVPKYDMYNGGTSQVRIHAGIDEEISQLTAVQPPPLPDGFKPPPFSLPDGYSAELVAGPPLVTHPTLGCFDDDGHLFICNNSGVNLTNHELEEQLPNAIHRLTDSDGDGRFDSSTVFADKMTFPMGGAWHDGSLYVASPPCIWKLTDTNNDGVADQRKAIVREFGYNGNAASIHGCFFGPDGRMYWCDGFHGHEFKDKAGVVVSQREGSYIFSCLPDGSDVQILAGGGMDNPVEVDWMDSGDVLGTVNIMYTRPRVDCLTHWLHGGAYPHREKVRDELKTTGEFLGPAHRFGHVAISGMTRYRSGVMDHTWKDNLFATFFNHGKVVRLQMQRDGSTWSATQQEFLSSTSRDFHPTDVIEDADGSLLVVDTGGWFYRGCPTSQFAKPELQGGIYRIRRDGMTPMVDPRGSQIDWGSKTDLEMARLLNDTRFAVRQKAIEECVRRGAAFLPTLKNYVVRADIRVRMNCLKVLLRLSQRDETSVQATAAIVPALQDKIANIRQFACRALGQAKCKVDNTVLFALLKDSSPAVRREAAATLGQLGDQKALEPLLHALKNSVDRSEEHACIYALIQLNRPQELSSAITLTAAQTDPQLARRALIAIDQSDDGELSQQQVVPLLESNDASLRSLALQITTDHPDWAIQTKSLLLNWLANETQLIQRPEIATALIARLANDSDVAKALGERIHSTRSPEIQRLCFEGLAKTPGLKLHISWQPELRRELAADDPTRIRRALDVINALSTNQFDDQLTALSNDSRHRPALRLAALRAMQTQPAPPTPAMMSLVNQILADSTMPNDAVTVAQWLPTARVPPAQLIELTPHFAKAPPQLLRELIRPYGRIRNAESIAKFLETLSKADSFLTLPENEVSDVVKRFPPETLTSANGLLDRLKMHRQLKQDQLSLFAKNLHQGDADRGRTVFFSDKAKCGTCHRVGDQGKRIGPDLTTIGANRSASDLLESIVLPSSSIVRDYGTLNVLTDDGKSIVGLLTKETSSTMTIQQSTGELIDIQRDEIEQVQPSSVSIMPKGLDDALSKDELADVVMFLRSLK</sequence>
<keyword evidence="8" id="KW-1185">Reference proteome</keyword>
<dbReference type="PANTHER" id="PTHR33546">
    <property type="entry name" value="LARGE, MULTIFUNCTIONAL SECRETED PROTEIN-RELATED"/>
    <property type="match status" value="1"/>
</dbReference>
<evidence type="ECO:0000256" key="2">
    <source>
        <dbReference type="ARBA" id="ARBA00022723"/>
    </source>
</evidence>
<dbReference type="InterPro" id="IPR055557">
    <property type="entry name" value="DUF7133"/>
</dbReference>
<dbReference type="NCBIfam" id="TIGR02603">
    <property type="entry name" value="CxxCH_TIGR02603"/>
    <property type="match status" value="1"/>
</dbReference>
<dbReference type="SUPFAM" id="SSF50952">
    <property type="entry name" value="Soluble quinoprotein glucose dehydrogenase"/>
    <property type="match status" value="1"/>
</dbReference>
<dbReference type="InterPro" id="IPR016024">
    <property type="entry name" value="ARM-type_fold"/>
</dbReference>
<dbReference type="SMART" id="SM00567">
    <property type="entry name" value="EZ_HEAT"/>
    <property type="match status" value="2"/>
</dbReference>
<keyword evidence="7" id="KW-0378">Hydrolase</keyword>
<keyword evidence="1 4" id="KW-0349">Heme</keyword>
<dbReference type="PROSITE" id="PS51007">
    <property type="entry name" value="CYTC"/>
    <property type="match status" value="1"/>
</dbReference>
<dbReference type="SUPFAM" id="SSF53649">
    <property type="entry name" value="Alkaline phosphatase-like"/>
    <property type="match status" value="1"/>
</dbReference>
<dbReference type="InterPro" id="IPR013427">
    <property type="entry name" value="Haem-bd_dom_put"/>
</dbReference>
<feature type="signal peptide" evidence="5">
    <location>
        <begin position="1"/>
        <end position="32"/>
    </location>
</feature>
<dbReference type="GO" id="GO:0046872">
    <property type="term" value="F:metal ion binding"/>
    <property type="evidence" value="ECO:0007669"/>
    <property type="project" value="UniProtKB-KW"/>
</dbReference>
<dbReference type="InterPro" id="IPR011989">
    <property type="entry name" value="ARM-like"/>
</dbReference>
<dbReference type="RefSeq" id="WP_145421118.1">
    <property type="nucleotide sequence ID" value="NZ_CP036526.1"/>
</dbReference>
<dbReference type="Gene3D" id="2.120.10.30">
    <property type="entry name" value="TolB, C-terminal domain"/>
    <property type="match status" value="1"/>
</dbReference>
<dbReference type="InterPro" id="IPR004155">
    <property type="entry name" value="PBS_lyase_HEAT"/>
</dbReference>
<dbReference type="NCBIfam" id="TIGR02604">
    <property type="entry name" value="Piru_Ver_Nterm"/>
    <property type="match status" value="1"/>
</dbReference>
<accession>A0A517P1X0</accession>
<dbReference type="Gene3D" id="1.10.760.10">
    <property type="entry name" value="Cytochrome c-like domain"/>
    <property type="match status" value="1"/>
</dbReference>
<reference evidence="7 8" key="1">
    <citation type="submission" date="2019-02" db="EMBL/GenBank/DDBJ databases">
        <title>Deep-cultivation of Planctomycetes and their phenomic and genomic characterization uncovers novel biology.</title>
        <authorList>
            <person name="Wiegand S."/>
            <person name="Jogler M."/>
            <person name="Boedeker C."/>
            <person name="Pinto D."/>
            <person name="Vollmers J."/>
            <person name="Rivas-Marin E."/>
            <person name="Kohn T."/>
            <person name="Peeters S.H."/>
            <person name="Heuer A."/>
            <person name="Rast P."/>
            <person name="Oberbeckmann S."/>
            <person name="Bunk B."/>
            <person name="Jeske O."/>
            <person name="Meyerdierks A."/>
            <person name="Storesund J.E."/>
            <person name="Kallscheuer N."/>
            <person name="Luecker S."/>
            <person name="Lage O.M."/>
            <person name="Pohl T."/>
            <person name="Merkel B.J."/>
            <person name="Hornburger P."/>
            <person name="Mueller R.-W."/>
            <person name="Bruemmer F."/>
            <person name="Labrenz M."/>
            <person name="Spormann A.M."/>
            <person name="Op den Camp H."/>
            <person name="Overmann J."/>
            <person name="Amann R."/>
            <person name="Jetten M.S.M."/>
            <person name="Mascher T."/>
            <person name="Medema M.H."/>
            <person name="Devos D.P."/>
            <person name="Kaster A.-K."/>
            <person name="Ovreas L."/>
            <person name="Rohde M."/>
            <person name="Galperin M.Y."/>
            <person name="Jogler C."/>
        </authorList>
    </citation>
    <scope>NUCLEOTIDE SEQUENCE [LARGE SCALE GENOMIC DNA]</scope>
    <source>
        <strain evidence="7 8">K23_9</strain>
    </source>
</reference>
<dbReference type="InterPro" id="IPR011042">
    <property type="entry name" value="6-blade_b-propeller_TolB-like"/>
</dbReference>
<feature type="domain" description="Cytochrome c" evidence="6">
    <location>
        <begin position="1377"/>
        <end position="1514"/>
    </location>
</feature>
<dbReference type="PANTHER" id="PTHR33546:SF1">
    <property type="entry name" value="LARGE, MULTIFUNCTIONAL SECRETED PROTEIN"/>
    <property type="match status" value="1"/>
</dbReference>